<evidence type="ECO:0000313" key="2">
    <source>
        <dbReference type="Proteomes" id="UP000499080"/>
    </source>
</evidence>
<organism evidence="1 2">
    <name type="scientific">Araneus ventricosus</name>
    <name type="common">Orbweaver spider</name>
    <name type="synonym">Epeira ventricosa</name>
    <dbReference type="NCBI Taxonomy" id="182803"/>
    <lineage>
        <taxon>Eukaryota</taxon>
        <taxon>Metazoa</taxon>
        <taxon>Ecdysozoa</taxon>
        <taxon>Arthropoda</taxon>
        <taxon>Chelicerata</taxon>
        <taxon>Arachnida</taxon>
        <taxon>Araneae</taxon>
        <taxon>Araneomorphae</taxon>
        <taxon>Entelegynae</taxon>
        <taxon>Araneoidea</taxon>
        <taxon>Araneidae</taxon>
        <taxon>Araneus</taxon>
    </lineage>
</organism>
<evidence type="ECO:0000313" key="1">
    <source>
        <dbReference type="EMBL" id="GBN73892.1"/>
    </source>
</evidence>
<sequence>MIDSENTLVSMATNMVYNVWRKTDNRFDDVLVTKVICLNVSCGEKKDPMYYATKCSLTLSWHFQTPTMQNKLQWLKSILSTNLSRTRLRLLPRLMCNENDLIVEEHQ</sequence>
<gene>
    <name evidence="1" type="ORF">AVEN_58726_1</name>
</gene>
<dbReference type="AlphaFoldDB" id="A0A4Y2RDQ4"/>
<reference evidence="1 2" key="1">
    <citation type="journal article" date="2019" name="Sci. Rep.">
        <title>Orb-weaving spider Araneus ventricosus genome elucidates the spidroin gene catalogue.</title>
        <authorList>
            <person name="Kono N."/>
            <person name="Nakamura H."/>
            <person name="Ohtoshi R."/>
            <person name="Moran D.A.P."/>
            <person name="Shinohara A."/>
            <person name="Yoshida Y."/>
            <person name="Fujiwara M."/>
            <person name="Mori M."/>
            <person name="Tomita M."/>
            <person name="Arakawa K."/>
        </authorList>
    </citation>
    <scope>NUCLEOTIDE SEQUENCE [LARGE SCALE GENOMIC DNA]</scope>
</reference>
<dbReference type="Proteomes" id="UP000499080">
    <property type="component" value="Unassembled WGS sequence"/>
</dbReference>
<proteinExistence type="predicted"/>
<dbReference type="EMBL" id="BGPR01016709">
    <property type="protein sequence ID" value="GBN73892.1"/>
    <property type="molecule type" value="Genomic_DNA"/>
</dbReference>
<keyword evidence="2" id="KW-1185">Reference proteome</keyword>
<accession>A0A4Y2RDQ4</accession>
<comment type="caution">
    <text evidence="1">The sequence shown here is derived from an EMBL/GenBank/DDBJ whole genome shotgun (WGS) entry which is preliminary data.</text>
</comment>
<name>A0A4Y2RDQ4_ARAVE</name>
<protein>
    <submittedName>
        <fullName evidence="1">Uncharacterized protein</fullName>
    </submittedName>
</protein>